<evidence type="ECO:0000256" key="1">
    <source>
        <dbReference type="SAM" id="MobiDB-lite"/>
    </source>
</evidence>
<dbReference type="AlphaFoldDB" id="A0A1I1Y606"/>
<feature type="chain" id="PRO_5011635339" evidence="2">
    <location>
        <begin position="25"/>
        <end position="77"/>
    </location>
</feature>
<dbReference type="STRING" id="54.SAMN02745121_03111"/>
<accession>A0A1I1Y606</accession>
<keyword evidence="4" id="KW-1185">Reference proteome</keyword>
<feature type="region of interest" description="Disordered" evidence="1">
    <location>
        <begin position="45"/>
        <end position="77"/>
    </location>
</feature>
<dbReference type="RefSeq" id="WP_096329761.1">
    <property type="nucleotide sequence ID" value="NZ_FOMX01000009.1"/>
</dbReference>
<feature type="signal peptide" evidence="2">
    <location>
        <begin position="1"/>
        <end position="24"/>
    </location>
</feature>
<proteinExistence type="predicted"/>
<organism evidence="3 4">
    <name type="scientific">Nannocystis exedens</name>
    <dbReference type="NCBI Taxonomy" id="54"/>
    <lineage>
        <taxon>Bacteria</taxon>
        <taxon>Pseudomonadati</taxon>
        <taxon>Myxococcota</taxon>
        <taxon>Polyangia</taxon>
        <taxon>Nannocystales</taxon>
        <taxon>Nannocystaceae</taxon>
        <taxon>Nannocystis</taxon>
    </lineage>
</organism>
<evidence type="ECO:0000256" key="2">
    <source>
        <dbReference type="SAM" id="SignalP"/>
    </source>
</evidence>
<protein>
    <submittedName>
        <fullName evidence="3">Uncharacterized protein</fullName>
    </submittedName>
</protein>
<gene>
    <name evidence="3" type="ORF">SAMN02745121_03111</name>
</gene>
<dbReference type="Proteomes" id="UP000199400">
    <property type="component" value="Unassembled WGS sequence"/>
</dbReference>
<evidence type="ECO:0000313" key="3">
    <source>
        <dbReference type="EMBL" id="SFE13563.1"/>
    </source>
</evidence>
<name>A0A1I1Y606_9BACT</name>
<keyword evidence="2" id="KW-0732">Signal</keyword>
<reference evidence="4" key="1">
    <citation type="submission" date="2016-10" db="EMBL/GenBank/DDBJ databases">
        <authorList>
            <person name="Varghese N."/>
            <person name="Submissions S."/>
        </authorList>
    </citation>
    <scope>NUCLEOTIDE SEQUENCE [LARGE SCALE GENOMIC DNA]</scope>
    <source>
        <strain evidence="4">ATCC 25963</strain>
    </source>
</reference>
<sequence length="77" mass="7931">MAVYPRGASGKTFVLMLFGAPCLAAALAFGARDVAGDIVRGRDRLVEPGAPAGPLPRTRSGPLGARSSDLLRRPPST</sequence>
<dbReference type="EMBL" id="FOMX01000009">
    <property type="protein sequence ID" value="SFE13563.1"/>
    <property type="molecule type" value="Genomic_DNA"/>
</dbReference>
<evidence type="ECO:0000313" key="4">
    <source>
        <dbReference type="Proteomes" id="UP000199400"/>
    </source>
</evidence>